<dbReference type="Gene3D" id="3.20.20.150">
    <property type="entry name" value="Divalent-metal-dependent TIM barrel enzymes"/>
    <property type="match status" value="1"/>
</dbReference>
<comment type="similarity">
    <text evidence="1">Belongs to the UPF0276 family.</text>
</comment>
<evidence type="ECO:0000313" key="2">
    <source>
        <dbReference type="EMBL" id="GGF96930.1"/>
    </source>
</evidence>
<reference evidence="2" key="2">
    <citation type="submission" date="2020-09" db="EMBL/GenBank/DDBJ databases">
        <authorList>
            <person name="Sun Q."/>
            <person name="Zhou Y."/>
        </authorList>
    </citation>
    <scope>NUCLEOTIDE SEQUENCE</scope>
    <source>
        <strain evidence="2">CGMCC 1.15758</strain>
    </source>
</reference>
<dbReference type="SUPFAM" id="SSF51658">
    <property type="entry name" value="Xylose isomerase-like"/>
    <property type="match status" value="1"/>
</dbReference>
<dbReference type="OrthoDB" id="9763101at2"/>
<dbReference type="AlphaFoldDB" id="A0A8J2Z474"/>
<name>A0A8J2Z474_9GAMM</name>
<keyword evidence="3" id="KW-1185">Reference proteome</keyword>
<evidence type="ECO:0000313" key="3">
    <source>
        <dbReference type="Proteomes" id="UP000636949"/>
    </source>
</evidence>
<sequence length="276" mass="31674">MLDHQAIGLGLRQEFFDALLQNPHGVDFIEVAPENWIGIGGRRAHLLKKYREQFPIVLHGLSLSIGGTEPLNIDFIKRIKAFMREHQITIYSEHLSYCSDQQGYLYDLLPLPFSEEMVKHVTTRIEQVQDILECPLILENASYYAAPGQILSEIDFIQAVVSESGCRLLLDVNNVYVNSVNHSYDPQQFIKQLPSDEIHYIHVAGHWQKSPQLIIDTHGEDVIDPVWQLLCYCYQTHGFFPTLLERDFNLPPLASLKTELETIAQIQQQVYSKESV</sequence>
<reference evidence="2" key="1">
    <citation type="journal article" date="2014" name="Int. J. Syst. Evol. Microbiol.">
        <title>Complete genome sequence of Corynebacterium casei LMG S-19264T (=DSM 44701T), isolated from a smear-ripened cheese.</title>
        <authorList>
            <consortium name="US DOE Joint Genome Institute (JGI-PGF)"/>
            <person name="Walter F."/>
            <person name="Albersmeier A."/>
            <person name="Kalinowski J."/>
            <person name="Ruckert C."/>
        </authorList>
    </citation>
    <scope>NUCLEOTIDE SEQUENCE</scope>
    <source>
        <strain evidence="2">CGMCC 1.15758</strain>
    </source>
</reference>
<dbReference type="PANTHER" id="PTHR42194:SF1">
    <property type="entry name" value="UPF0276 PROTEIN HI_1600"/>
    <property type="match status" value="1"/>
</dbReference>
<dbReference type="RefSeq" id="WP_117002371.1">
    <property type="nucleotide sequence ID" value="NZ_BMJS01000011.1"/>
</dbReference>
<dbReference type="InterPro" id="IPR036237">
    <property type="entry name" value="Xyl_isomerase-like_sf"/>
</dbReference>
<organism evidence="2 3">
    <name type="scientific">Cysteiniphilum litorale</name>
    <dbReference type="NCBI Taxonomy" id="2056700"/>
    <lineage>
        <taxon>Bacteria</taxon>
        <taxon>Pseudomonadati</taxon>
        <taxon>Pseudomonadota</taxon>
        <taxon>Gammaproteobacteria</taxon>
        <taxon>Thiotrichales</taxon>
        <taxon>Fastidiosibacteraceae</taxon>
        <taxon>Cysteiniphilum</taxon>
    </lineage>
</organism>
<protein>
    <recommendedName>
        <fullName evidence="1">UPF0276 protein GCM10010995_12750</fullName>
    </recommendedName>
</protein>
<dbReference type="HAMAP" id="MF_00697">
    <property type="entry name" value="UPF0276"/>
    <property type="match status" value="1"/>
</dbReference>
<evidence type="ECO:0000256" key="1">
    <source>
        <dbReference type="HAMAP-Rule" id="MF_00697"/>
    </source>
</evidence>
<accession>A0A8J2Z474</accession>
<proteinExistence type="inferred from homology"/>
<dbReference type="Proteomes" id="UP000636949">
    <property type="component" value="Unassembled WGS sequence"/>
</dbReference>
<dbReference type="InterPro" id="IPR007801">
    <property type="entry name" value="MbnB/TglH/ChrH"/>
</dbReference>
<dbReference type="NCBIfam" id="NF003818">
    <property type="entry name" value="PRK05409.1"/>
    <property type="match status" value="1"/>
</dbReference>
<comment type="caution">
    <text evidence="2">The sequence shown here is derived from an EMBL/GenBank/DDBJ whole genome shotgun (WGS) entry which is preliminary data.</text>
</comment>
<gene>
    <name evidence="2" type="ORF">GCM10010995_12750</name>
</gene>
<dbReference type="EMBL" id="BMJS01000011">
    <property type="protein sequence ID" value="GGF96930.1"/>
    <property type="molecule type" value="Genomic_DNA"/>
</dbReference>
<dbReference type="Pfam" id="PF05114">
    <property type="entry name" value="MbnB_TglH_ChrH"/>
    <property type="match status" value="1"/>
</dbReference>
<dbReference type="PANTHER" id="PTHR42194">
    <property type="entry name" value="UPF0276 PROTEIN HI_1600"/>
    <property type="match status" value="1"/>
</dbReference>